<feature type="compositionally biased region" description="Low complexity" evidence="1">
    <location>
        <begin position="88"/>
        <end position="100"/>
    </location>
</feature>
<keyword evidence="4" id="KW-1185">Reference proteome</keyword>
<evidence type="ECO:0000313" key="3">
    <source>
        <dbReference type="EMBL" id="RBP46380.1"/>
    </source>
</evidence>
<feature type="transmembrane region" description="Helical" evidence="2">
    <location>
        <begin position="22"/>
        <end position="48"/>
    </location>
</feature>
<dbReference type="AlphaFoldDB" id="A0A366HRS3"/>
<evidence type="ECO:0000256" key="2">
    <source>
        <dbReference type="SAM" id="Phobius"/>
    </source>
</evidence>
<name>A0A366HRS3_9BACT</name>
<feature type="region of interest" description="Disordered" evidence="1">
    <location>
        <begin position="88"/>
        <end position="117"/>
    </location>
</feature>
<keyword evidence="2" id="KW-0472">Membrane</keyword>
<evidence type="ECO:0000313" key="4">
    <source>
        <dbReference type="Proteomes" id="UP000253426"/>
    </source>
</evidence>
<protein>
    <submittedName>
        <fullName evidence="3">Uncharacterized protein</fullName>
    </submittedName>
</protein>
<reference evidence="3 4" key="1">
    <citation type="submission" date="2018-06" db="EMBL/GenBank/DDBJ databases">
        <title>Genomic Encyclopedia of Type Strains, Phase IV (KMG-IV): sequencing the most valuable type-strain genomes for metagenomic binning, comparative biology and taxonomic classification.</title>
        <authorList>
            <person name="Goeker M."/>
        </authorList>
    </citation>
    <scope>NUCLEOTIDE SEQUENCE [LARGE SCALE GENOMIC DNA]</scope>
    <source>
        <strain evidence="3 4">DSM 25532</strain>
    </source>
</reference>
<gene>
    <name evidence="3" type="ORF">DES53_102771</name>
</gene>
<organism evidence="3 4">
    <name type="scientific">Roseimicrobium gellanilyticum</name>
    <dbReference type="NCBI Taxonomy" id="748857"/>
    <lineage>
        <taxon>Bacteria</taxon>
        <taxon>Pseudomonadati</taxon>
        <taxon>Verrucomicrobiota</taxon>
        <taxon>Verrucomicrobiia</taxon>
        <taxon>Verrucomicrobiales</taxon>
        <taxon>Verrucomicrobiaceae</taxon>
        <taxon>Roseimicrobium</taxon>
    </lineage>
</organism>
<accession>A0A366HRS3</accession>
<dbReference type="EMBL" id="QNRR01000002">
    <property type="protein sequence ID" value="RBP46380.1"/>
    <property type="molecule type" value="Genomic_DNA"/>
</dbReference>
<keyword evidence="2" id="KW-0812">Transmembrane</keyword>
<dbReference type="Proteomes" id="UP000253426">
    <property type="component" value="Unassembled WGS sequence"/>
</dbReference>
<keyword evidence="2" id="KW-1133">Transmembrane helix</keyword>
<comment type="caution">
    <text evidence="3">The sequence shown here is derived from an EMBL/GenBank/DDBJ whole genome shotgun (WGS) entry which is preliminary data.</text>
</comment>
<evidence type="ECO:0000256" key="1">
    <source>
        <dbReference type="SAM" id="MobiDB-lite"/>
    </source>
</evidence>
<proteinExistence type="predicted"/>
<sequence length="117" mass="12953">MNGLNNDSAETLRKIYLLHKRVVIFLVGVMSLGVLTGIVGCVLIFILFTAVVDSAAQGLKQTSGMTSDSLKDLNNSAAQLERQFQELQRTTTQRRNPQQTIKPTPARQHAPHPMIPR</sequence>